<accession>A0A6G1BYU3</accession>
<proteinExistence type="predicted"/>
<feature type="region of interest" description="Disordered" evidence="1">
    <location>
        <begin position="62"/>
        <end position="169"/>
    </location>
</feature>
<gene>
    <name evidence="2" type="ORF">E2562_018660</name>
</gene>
<evidence type="ECO:0000256" key="1">
    <source>
        <dbReference type="SAM" id="MobiDB-lite"/>
    </source>
</evidence>
<evidence type="ECO:0000313" key="2">
    <source>
        <dbReference type="EMBL" id="KAF0892877.1"/>
    </source>
</evidence>
<sequence length="169" mass="18106">MDEALVEACEKVMGEEVLQLNGEGSEGISQGSPMRAAEEKVAQAAMIGEAVIIPIRSSARLDANGGEHSVEKPKKRKERKNLDIVVQKARGPKARHEARKLVTKPTFRAGPNMAWPGGHRARAWAASQARRAARHSPTYNGWPGAGPCPLPHPGGRLPNGNKAQEARSG</sequence>
<protein>
    <submittedName>
        <fullName evidence="2">Uncharacterized protein</fullName>
    </submittedName>
</protein>
<dbReference type="OrthoDB" id="721781at2759"/>
<feature type="compositionally biased region" description="Basic residues" evidence="1">
    <location>
        <begin position="90"/>
        <end position="102"/>
    </location>
</feature>
<dbReference type="AlphaFoldDB" id="A0A6G1BYU3"/>
<name>A0A6G1BYU3_9ORYZ</name>
<keyword evidence="3" id="KW-1185">Reference proteome</keyword>
<organism evidence="2 3">
    <name type="scientific">Oryza meyeriana var. granulata</name>
    <dbReference type="NCBI Taxonomy" id="110450"/>
    <lineage>
        <taxon>Eukaryota</taxon>
        <taxon>Viridiplantae</taxon>
        <taxon>Streptophyta</taxon>
        <taxon>Embryophyta</taxon>
        <taxon>Tracheophyta</taxon>
        <taxon>Spermatophyta</taxon>
        <taxon>Magnoliopsida</taxon>
        <taxon>Liliopsida</taxon>
        <taxon>Poales</taxon>
        <taxon>Poaceae</taxon>
        <taxon>BOP clade</taxon>
        <taxon>Oryzoideae</taxon>
        <taxon>Oryzeae</taxon>
        <taxon>Oryzinae</taxon>
        <taxon>Oryza</taxon>
        <taxon>Oryza meyeriana</taxon>
    </lineage>
</organism>
<dbReference type="Proteomes" id="UP000479710">
    <property type="component" value="Unassembled WGS sequence"/>
</dbReference>
<evidence type="ECO:0000313" key="3">
    <source>
        <dbReference type="Proteomes" id="UP000479710"/>
    </source>
</evidence>
<dbReference type="EMBL" id="SPHZ02000011">
    <property type="protein sequence ID" value="KAF0892877.1"/>
    <property type="molecule type" value="Genomic_DNA"/>
</dbReference>
<comment type="caution">
    <text evidence="2">The sequence shown here is derived from an EMBL/GenBank/DDBJ whole genome shotgun (WGS) entry which is preliminary data.</text>
</comment>
<reference evidence="2 3" key="1">
    <citation type="submission" date="2019-11" db="EMBL/GenBank/DDBJ databases">
        <title>Whole genome sequence of Oryza granulata.</title>
        <authorList>
            <person name="Li W."/>
        </authorList>
    </citation>
    <scope>NUCLEOTIDE SEQUENCE [LARGE SCALE GENOMIC DNA]</scope>
    <source>
        <strain evidence="3">cv. Menghai</strain>
        <tissue evidence="2">Leaf</tissue>
    </source>
</reference>